<evidence type="ECO:0000313" key="3">
    <source>
        <dbReference type="Proteomes" id="UP000701801"/>
    </source>
</evidence>
<organism evidence="2 3">
    <name type="scientific">Hymenoscyphus albidus</name>
    <dbReference type="NCBI Taxonomy" id="595503"/>
    <lineage>
        <taxon>Eukaryota</taxon>
        <taxon>Fungi</taxon>
        <taxon>Dikarya</taxon>
        <taxon>Ascomycota</taxon>
        <taxon>Pezizomycotina</taxon>
        <taxon>Leotiomycetes</taxon>
        <taxon>Helotiales</taxon>
        <taxon>Helotiaceae</taxon>
        <taxon>Hymenoscyphus</taxon>
    </lineage>
</organism>
<dbReference type="EMBL" id="CAJVRM010000056">
    <property type="protein sequence ID" value="CAG8972800.1"/>
    <property type="molecule type" value="Genomic_DNA"/>
</dbReference>
<feature type="chain" id="PRO_5040304347" evidence="1">
    <location>
        <begin position="18"/>
        <end position="240"/>
    </location>
</feature>
<keyword evidence="1" id="KW-0732">Signal</keyword>
<evidence type="ECO:0000256" key="1">
    <source>
        <dbReference type="SAM" id="SignalP"/>
    </source>
</evidence>
<protein>
    <submittedName>
        <fullName evidence="2">Uncharacterized protein</fullName>
    </submittedName>
</protein>
<accession>A0A9N9LCK5</accession>
<feature type="signal peptide" evidence="1">
    <location>
        <begin position="1"/>
        <end position="17"/>
    </location>
</feature>
<reference evidence="2" key="1">
    <citation type="submission" date="2021-07" db="EMBL/GenBank/DDBJ databases">
        <authorList>
            <person name="Durling M."/>
        </authorList>
    </citation>
    <scope>NUCLEOTIDE SEQUENCE</scope>
</reference>
<keyword evidence="3" id="KW-1185">Reference proteome</keyword>
<gene>
    <name evidence="2" type="ORF">HYALB_00007725</name>
</gene>
<sequence length="240" mass="26131">MHSSILLLLASTASVLAAPRPSGELESRKQFKGKDGMVVNIDDAAPGKTEKRNSQTFKSKGGFTVTISDATSGSDKRDTIEARSSDYVSSCGGTSGWIPIADSQSPSTGIWPFQKEGTWYWGYQNTVTGFCNGVAADYDGNPFNIAPGKILSSTRTWQFELEGNGRRVGLKNFVAGHIEFEIHNKSKDNHIPDKDKCIEYLMKMAATDSSCYGSNNKDTKGGTWQVRADKISYHALPAKD</sequence>
<dbReference type="OrthoDB" id="4153866at2759"/>
<comment type="caution">
    <text evidence="2">The sequence shown here is derived from an EMBL/GenBank/DDBJ whole genome shotgun (WGS) entry which is preliminary data.</text>
</comment>
<dbReference type="Proteomes" id="UP000701801">
    <property type="component" value="Unassembled WGS sequence"/>
</dbReference>
<evidence type="ECO:0000313" key="2">
    <source>
        <dbReference type="EMBL" id="CAG8972800.1"/>
    </source>
</evidence>
<dbReference type="AlphaFoldDB" id="A0A9N9LCK5"/>
<proteinExistence type="predicted"/>
<name>A0A9N9LCK5_9HELO</name>